<dbReference type="Pfam" id="PF20737">
    <property type="entry name" value="Glyco_hydro127C"/>
    <property type="match status" value="1"/>
</dbReference>
<dbReference type="EMBL" id="WPIK01000007">
    <property type="protein sequence ID" value="MVN21778.1"/>
    <property type="molecule type" value="Genomic_DNA"/>
</dbReference>
<dbReference type="PANTHER" id="PTHR43465">
    <property type="entry name" value="DUF1680 DOMAIN PROTEIN (AFU_ORTHOLOGUE AFUA_1G08910)"/>
    <property type="match status" value="1"/>
</dbReference>
<dbReference type="RefSeq" id="WP_157566402.1">
    <property type="nucleotide sequence ID" value="NZ_WPIK01000007.1"/>
</dbReference>
<dbReference type="InterPro" id="IPR049174">
    <property type="entry name" value="Beta-AFase-like"/>
</dbReference>
<keyword evidence="6" id="KW-1185">Reference proteome</keyword>
<feature type="domain" description="Non-reducing end beta-L-arabinofuranosidase-like GH127 middle" evidence="3">
    <location>
        <begin position="438"/>
        <end position="549"/>
    </location>
</feature>
<dbReference type="Proteomes" id="UP000462014">
    <property type="component" value="Unassembled WGS sequence"/>
</dbReference>
<name>A0A7K1SX10_9SPHI</name>
<feature type="signal peptide" evidence="1">
    <location>
        <begin position="1"/>
        <end position="17"/>
    </location>
</feature>
<accession>A0A7K1SX10</accession>
<reference evidence="5 6" key="1">
    <citation type="submission" date="2019-12" db="EMBL/GenBank/DDBJ databases">
        <title>Mucilaginibacter sp. HMF7410 genome sequencing and assembly.</title>
        <authorList>
            <person name="Kang H."/>
            <person name="Cha I."/>
            <person name="Kim H."/>
            <person name="Joh K."/>
        </authorList>
    </citation>
    <scope>NUCLEOTIDE SEQUENCE [LARGE SCALE GENOMIC DNA]</scope>
    <source>
        <strain evidence="5 6">HMF7410</strain>
    </source>
</reference>
<comment type="caution">
    <text evidence="5">The sequence shown here is derived from an EMBL/GenBank/DDBJ whole genome shotgun (WGS) entry which is preliminary data.</text>
</comment>
<dbReference type="InterPro" id="IPR049049">
    <property type="entry name" value="Beta-AFase-like_GH127_C"/>
</dbReference>
<organism evidence="5 6">
    <name type="scientific">Mucilaginibacter arboris</name>
    <dbReference type="NCBI Taxonomy" id="2682090"/>
    <lineage>
        <taxon>Bacteria</taxon>
        <taxon>Pseudomonadati</taxon>
        <taxon>Bacteroidota</taxon>
        <taxon>Sphingobacteriia</taxon>
        <taxon>Sphingobacteriales</taxon>
        <taxon>Sphingobacteriaceae</taxon>
        <taxon>Mucilaginibacter</taxon>
    </lineage>
</organism>
<protein>
    <submittedName>
        <fullName evidence="5">Glycoside hydrolase family 127 protein</fullName>
    </submittedName>
</protein>
<dbReference type="GO" id="GO:0016787">
    <property type="term" value="F:hydrolase activity"/>
    <property type="evidence" value="ECO:0007669"/>
    <property type="project" value="UniProtKB-KW"/>
</dbReference>
<dbReference type="GO" id="GO:0005975">
    <property type="term" value="P:carbohydrate metabolic process"/>
    <property type="evidence" value="ECO:0007669"/>
    <property type="project" value="InterPro"/>
</dbReference>
<keyword evidence="1" id="KW-0732">Signal</keyword>
<feature type="chain" id="PRO_5029455327" evidence="1">
    <location>
        <begin position="18"/>
        <end position="669"/>
    </location>
</feature>
<sequence>MKKLFFAVLLYSSVACAQNKDYTISPVSFTKVKLADQFWLPKIETNRTVTIPASFERCENTGRVKNFEMAAAKSGKFCTKFPFDDTDIYKTIEGASYSLAVHPDPKLDHYLDSIITIVGKAQEPDGYLYTARTIDPLHPHPWAGPERWVRENELSHELYNSGHMFEAAAAHYQATGKRNFLNIALKNADLLVKTFGPGKRHVAPGHEIVEMGLVRLYRITGKKDYLDLAKFFIDERGKRTYDKTSTDEWKNGMYWQDNEPVTDQDEAEGHAVRAMYLYSGMADVAALTGDQEYLTATDRIWDNMVSKKMYVQGGIGAVPSGERFGSNFELPNETAYNETCAAVGNVFWNQRMFLLHGDSKYIDLMEKVLYNGLISGVGLDGKSFFYTNAMQVNPGSKVNKSLEAVRSGWFECSCCPTNLARLLPALPGYVYAQKGDAVFINLFVGSQANLQVNKKAVKIIQENNYPWNGLLSFTLSPETPQAFTLKVRIPGWVRNEAIPSGLYSFEKNQPASVTIKVNGKPVKYAMQNGYAVISRVWKKNDRLAVNLPMEVKKVIASPSLAEDAGKVALQRGPIMYCAEWKDNDGKVSNIVIPKGTTFTPAYHAGLLNGLTVLSGHVLKADTSDTSKIQPVRFTAIPYYSWANRGKGEMTVWFPEVAGTGTVSEKKTMK</sequence>
<evidence type="ECO:0000256" key="1">
    <source>
        <dbReference type="SAM" id="SignalP"/>
    </source>
</evidence>
<dbReference type="AlphaFoldDB" id="A0A7K1SX10"/>
<evidence type="ECO:0000313" key="5">
    <source>
        <dbReference type="EMBL" id="MVN21778.1"/>
    </source>
</evidence>
<proteinExistence type="predicted"/>
<feature type="domain" description="Non-reducing end beta-L-arabinofuranosidase-like GH127 catalytic" evidence="2">
    <location>
        <begin position="31"/>
        <end position="426"/>
    </location>
</feature>
<dbReference type="Gene3D" id="1.50.10.20">
    <property type="match status" value="1"/>
</dbReference>
<evidence type="ECO:0000313" key="6">
    <source>
        <dbReference type="Proteomes" id="UP000462014"/>
    </source>
</evidence>
<keyword evidence="5" id="KW-0378">Hydrolase</keyword>
<dbReference type="InterPro" id="IPR012878">
    <property type="entry name" value="Beta-AFase-like_GH127_cat"/>
</dbReference>
<evidence type="ECO:0000259" key="3">
    <source>
        <dbReference type="Pfam" id="PF20736"/>
    </source>
</evidence>
<dbReference type="InterPro" id="IPR008928">
    <property type="entry name" value="6-hairpin_glycosidase_sf"/>
</dbReference>
<feature type="domain" description="Non-reducing end beta-L-arabinofuranosidase-like GH127 C-terminal" evidence="4">
    <location>
        <begin position="551"/>
        <end position="654"/>
    </location>
</feature>
<dbReference type="PROSITE" id="PS51257">
    <property type="entry name" value="PROKAR_LIPOPROTEIN"/>
    <property type="match status" value="1"/>
</dbReference>
<dbReference type="Pfam" id="PF20736">
    <property type="entry name" value="Glyco_hydro127M"/>
    <property type="match status" value="1"/>
</dbReference>
<evidence type="ECO:0000259" key="4">
    <source>
        <dbReference type="Pfam" id="PF20737"/>
    </source>
</evidence>
<evidence type="ECO:0000259" key="2">
    <source>
        <dbReference type="Pfam" id="PF07944"/>
    </source>
</evidence>
<dbReference type="Pfam" id="PF07944">
    <property type="entry name" value="Beta-AFase-like_GH127_cat"/>
    <property type="match status" value="1"/>
</dbReference>
<dbReference type="PANTHER" id="PTHR43465:SF2">
    <property type="entry name" value="DUF1680 DOMAIN PROTEIN (AFU_ORTHOLOGUE AFUA_1G08910)"/>
    <property type="match status" value="1"/>
</dbReference>
<dbReference type="SUPFAM" id="SSF48208">
    <property type="entry name" value="Six-hairpin glycosidases"/>
    <property type="match status" value="1"/>
</dbReference>
<dbReference type="InterPro" id="IPR049046">
    <property type="entry name" value="Beta-AFase-like_GH127_middle"/>
</dbReference>
<gene>
    <name evidence="5" type="ORF">GO621_09535</name>
</gene>